<proteinExistence type="predicted"/>
<dbReference type="GO" id="GO:0016746">
    <property type="term" value="F:acyltransferase activity"/>
    <property type="evidence" value="ECO:0007669"/>
    <property type="project" value="UniProtKB-KW"/>
</dbReference>
<evidence type="ECO:0000259" key="1">
    <source>
        <dbReference type="PROSITE" id="PS51186"/>
    </source>
</evidence>
<feature type="domain" description="N-acetyltransferase" evidence="1">
    <location>
        <begin position="135"/>
        <end position="282"/>
    </location>
</feature>
<reference evidence="3" key="1">
    <citation type="journal article" date="2019" name="Int. J. Syst. Evol. Microbiol.">
        <title>The Global Catalogue of Microorganisms (GCM) 10K type strain sequencing project: providing services to taxonomists for standard genome sequencing and annotation.</title>
        <authorList>
            <consortium name="The Broad Institute Genomics Platform"/>
            <consortium name="The Broad Institute Genome Sequencing Center for Infectious Disease"/>
            <person name="Wu L."/>
            <person name="Ma J."/>
        </authorList>
    </citation>
    <scope>NUCLEOTIDE SEQUENCE [LARGE SCALE GENOMIC DNA]</scope>
    <source>
        <strain evidence="3">CGMCC 4.7132</strain>
    </source>
</reference>
<dbReference type="SUPFAM" id="SSF55729">
    <property type="entry name" value="Acyl-CoA N-acyltransferases (Nat)"/>
    <property type="match status" value="1"/>
</dbReference>
<comment type="caution">
    <text evidence="2">The sequence shown here is derived from an EMBL/GenBank/DDBJ whole genome shotgun (WGS) entry which is preliminary data.</text>
</comment>
<dbReference type="CDD" id="cd04301">
    <property type="entry name" value="NAT_SF"/>
    <property type="match status" value="1"/>
</dbReference>
<sequence>MSTFLPPPSLAELSEAEAMYQFESNAPTVVREALGIECVRLAGGVLLSMREDPAKYWSKALGFGFAEPVTAGLIGEICDFYRSRNDPSAVLQLAPSVLPPDWEKICAEHGLSQGGSSVKLARDLSTDVPAGHTGPRVERVDAKDAHEWATALMRGFDMPEGPLVEMAAGFAVHPDFRAYVIRTGGEVVSVAGMYIGGETAQLLGAATLPEHRGRGAQTAMLRARINDATAAGCRVIFAETGAEEPGAHNTSLHNMTRAGFVPMYTRVNWTLSTELGGAPAGQ</sequence>
<dbReference type="EMBL" id="JBHSFP010000024">
    <property type="protein sequence ID" value="MFC4534646.1"/>
    <property type="molecule type" value="Genomic_DNA"/>
</dbReference>
<evidence type="ECO:0000313" key="2">
    <source>
        <dbReference type="EMBL" id="MFC4534646.1"/>
    </source>
</evidence>
<dbReference type="InterPro" id="IPR000182">
    <property type="entry name" value="GNAT_dom"/>
</dbReference>
<dbReference type="EC" id="2.3.-.-" evidence="2"/>
<keyword evidence="2" id="KW-0012">Acyltransferase</keyword>
<dbReference type="Proteomes" id="UP001596004">
    <property type="component" value="Unassembled WGS sequence"/>
</dbReference>
<organism evidence="2 3">
    <name type="scientific">Sphaerisporangium dianthi</name>
    <dbReference type="NCBI Taxonomy" id="1436120"/>
    <lineage>
        <taxon>Bacteria</taxon>
        <taxon>Bacillati</taxon>
        <taxon>Actinomycetota</taxon>
        <taxon>Actinomycetes</taxon>
        <taxon>Streptosporangiales</taxon>
        <taxon>Streptosporangiaceae</taxon>
        <taxon>Sphaerisporangium</taxon>
    </lineage>
</organism>
<dbReference type="RefSeq" id="WP_380845696.1">
    <property type="nucleotide sequence ID" value="NZ_JBHSFP010000024.1"/>
</dbReference>
<accession>A0ABV9CNQ0</accession>
<dbReference type="Gene3D" id="3.40.630.30">
    <property type="match status" value="1"/>
</dbReference>
<dbReference type="InterPro" id="IPR016181">
    <property type="entry name" value="Acyl_CoA_acyltransferase"/>
</dbReference>
<dbReference type="PROSITE" id="PS51186">
    <property type="entry name" value="GNAT"/>
    <property type="match status" value="1"/>
</dbReference>
<dbReference type="Pfam" id="PF00583">
    <property type="entry name" value="Acetyltransf_1"/>
    <property type="match status" value="1"/>
</dbReference>
<gene>
    <name evidence="2" type="ORF">ACFO60_28145</name>
</gene>
<name>A0ABV9CNQ0_9ACTN</name>
<evidence type="ECO:0000313" key="3">
    <source>
        <dbReference type="Proteomes" id="UP001596004"/>
    </source>
</evidence>
<keyword evidence="2" id="KW-0808">Transferase</keyword>
<keyword evidence="3" id="KW-1185">Reference proteome</keyword>
<protein>
    <submittedName>
        <fullName evidence="2">GNAT family N-acetyltransferase</fullName>
        <ecNumber evidence="2">2.3.-.-</ecNumber>
    </submittedName>
</protein>